<evidence type="ECO:0000313" key="3">
    <source>
        <dbReference type="Proteomes" id="UP001150062"/>
    </source>
</evidence>
<dbReference type="Proteomes" id="UP001150062">
    <property type="component" value="Unassembled WGS sequence"/>
</dbReference>
<reference evidence="2" key="1">
    <citation type="submission" date="2022-08" db="EMBL/GenBank/DDBJ databases">
        <title>Novel sulfate-reducing endosymbionts in the free-living metamonad Anaeramoeba.</title>
        <authorList>
            <person name="Jerlstrom-Hultqvist J."/>
            <person name="Cepicka I."/>
            <person name="Gallot-Lavallee L."/>
            <person name="Salas-Leiva D."/>
            <person name="Curtis B.A."/>
            <person name="Zahonova K."/>
            <person name="Pipaliya S."/>
            <person name="Dacks J."/>
            <person name="Roger A.J."/>
        </authorList>
    </citation>
    <scope>NUCLEOTIDE SEQUENCE</scope>
    <source>
        <strain evidence="2">Schooner1</strain>
    </source>
</reference>
<accession>A0ABQ8YQE1</accession>
<proteinExistence type="predicted"/>
<evidence type="ECO:0008006" key="4">
    <source>
        <dbReference type="Google" id="ProtNLM"/>
    </source>
</evidence>
<evidence type="ECO:0000256" key="1">
    <source>
        <dbReference type="SAM" id="MobiDB-lite"/>
    </source>
</evidence>
<dbReference type="EMBL" id="JAOAOG010000131">
    <property type="protein sequence ID" value="KAJ6246810.1"/>
    <property type="molecule type" value="Genomic_DNA"/>
</dbReference>
<organism evidence="2 3">
    <name type="scientific">Anaeramoeba flamelloides</name>
    <dbReference type="NCBI Taxonomy" id="1746091"/>
    <lineage>
        <taxon>Eukaryota</taxon>
        <taxon>Metamonada</taxon>
        <taxon>Anaeramoebidae</taxon>
        <taxon>Anaeramoeba</taxon>
    </lineage>
</organism>
<gene>
    <name evidence="2" type="ORF">M0813_02063</name>
</gene>
<sequence length="316" mass="37298">MTDFIKTKKQLKFEMKQIDYSILPMCFVDESMKFLYYNQLFLKRLHYKKKTLKKQTLFSISSDISSPNIQLKELFKQHSKESGPKKFVYSCWLKTGNEKKIFTKIDVSSFKVGSKFKFQLTISENDLENENQIKTGNTNNNYSNQGLTSSASTHSSKKFSSDSSSSSTKSSLGKQNDNKDRIFSLEDEDYDDRFNKEIMEMKSCIMGCKDTVIEQNLLSKVTNIEKMFEKYIETQNKQMAKCRRYQNIHRRREQNKYKNLEKQLNRRLYALVNEKDIADNLKKENAKLEKILKQTQPLLIQFIRLPKEIQEICNNK</sequence>
<evidence type="ECO:0000313" key="2">
    <source>
        <dbReference type="EMBL" id="KAJ6246810.1"/>
    </source>
</evidence>
<feature type="region of interest" description="Disordered" evidence="1">
    <location>
        <begin position="131"/>
        <end position="178"/>
    </location>
</feature>
<protein>
    <recommendedName>
        <fullName evidence="4">BZIP domain-containing protein</fullName>
    </recommendedName>
</protein>
<name>A0ABQ8YQE1_9EUKA</name>
<feature type="compositionally biased region" description="Low complexity" evidence="1">
    <location>
        <begin position="161"/>
        <end position="171"/>
    </location>
</feature>
<keyword evidence="3" id="KW-1185">Reference proteome</keyword>
<feature type="compositionally biased region" description="Polar residues" evidence="1">
    <location>
        <begin position="131"/>
        <end position="147"/>
    </location>
</feature>
<comment type="caution">
    <text evidence="2">The sequence shown here is derived from an EMBL/GenBank/DDBJ whole genome shotgun (WGS) entry which is preliminary data.</text>
</comment>